<organism evidence="9 10">
    <name type="scientific">Paenibacillus aurantiacus</name>
    <dbReference type="NCBI Taxonomy" id="1936118"/>
    <lineage>
        <taxon>Bacteria</taxon>
        <taxon>Bacillati</taxon>
        <taxon>Bacillota</taxon>
        <taxon>Bacilli</taxon>
        <taxon>Bacillales</taxon>
        <taxon>Paenibacillaceae</taxon>
        <taxon>Paenibacillus</taxon>
    </lineage>
</organism>
<dbReference type="InterPro" id="IPR011629">
    <property type="entry name" value="CobW-like_C"/>
</dbReference>
<dbReference type="InterPro" id="IPR051316">
    <property type="entry name" value="Zinc-reg_GTPase_activator"/>
</dbReference>
<dbReference type="Pfam" id="PF07683">
    <property type="entry name" value="CobW_C"/>
    <property type="match status" value="1"/>
</dbReference>
<dbReference type="InterPro" id="IPR036627">
    <property type="entry name" value="CobW-likC_sf"/>
</dbReference>
<gene>
    <name evidence="9" type="ORF">ACFFSY_22930</name>
</gene>
<feature type="compositionally biased region" description="Basic and acidic residues" evidence="6">
    <location>
        <begin position="262"/>
        <end position="282"/>
    </location>
</feature>
<evidence type="ECO:0000313" key="9">
    <source>
        <dbReference type="EMBL" id="MFB9328801.1"/>
    </source>
</evidence>
<evidence type="ECO:0000259" key="7">
    <source>
        <dbReference type="Pfam" id="PF02492"/>
    </source>
</evidence>
<keyword evidence="3" id="KW-0143">Chaperone</keyword>
<sequence>MSNKIDHKAHGERTIPVHLLSGFLGSGKTTLLNRVIDHYRMADVKAAVVMNEIGEVNLDGQVIGGDVPMAEMLSGCICCSMSGDLAIELKKLVDDHRPEVILIEATGAANPMEIIDAVTETSMYERIELRSIVTVVDGPELLARSRRGGRTFKLMQEQIRCATDLVVNKADRLEAEELIEVQQLVRELNAYAPLTATIKCVTDLSMFDADGGMPASRSHDGHICGASCAHDHGTEDKAGIGGSASTAEKAAHVHDEACGHDHGACSHGHGEEAHGDSSEGHVHASHAHVMALTHYLEAPVDSHAFEAFVKGLPDNVYRAKGIVTLKETGSRFLFQFAYRELELIRITPQGDVKDVAVFIGEHFDRQSVLNQLERL</sequence>
<dbReference type="Pfam" id="PF02492">
    <property type="entry name" value="cobW"/>
    <property type="match status" value="1"/>
</dbReference>
<reference evidence="9 10" key="1">
    <citation type="submission" date="2024-09" db="EMBL/GenBank/DDBJ databases">
        <authorList>
            <person name="Sun Q."/>
            <person name="Mori K."/>
        </authorList>
    </citation>
    <scope>NUCLEOTIDE SEQUENCE [LARGE SCALE GENOMIC DNA]</scope>
    <source>
        <strain evidence="9 10">TISTR 2452</strain>
    </source>
</reference>
<evidence type="ECO:0000256" key="4">
    <source>
        <dbReference type="ARBA" id="ARBA00034320"/>
    </source>
</evidence>
<evidence type="ECO:0000256" key="5">
    <source>
        <dbReference type="ARBA" id="ARBA00049117"/>
    </source>
</evidence>
<feature type="domain" description="CobW C-terminal" evidence="8">
    <location>
        <begin position="294"/>
        <end position="374"/>
    </location>
</feature>
<evidence type="ECO:0000259" key="8">
    <source>
        <dbReference type="Pfam" id="PF07683"/>
    </source>
</evidence>
<feature type="region of interest" description="Disordered" evidence="6">
    <location>
        <begin position="262"/>
        <end position="283"/>
    </location>
</feature>
<dbReference type="Proteomes" id="UP001589747">
    <property type="component" value="Unassembled WGS sequence"/>
</dbReference>
<keyword evidence="10" id="KW-1185">Reference proteome</keyword>
<evidence type="ECO:0000256" key="1">
    <source>
        <dbReference type="ARBA" id="ARBA00022741"/>
    </source>
</evidence>
<dbReference type="Gene3D" id="3.30.1220.10">
    <property type="entry name" value="CobW-like, C-terminal domain"/>
    <property type="match status" value="1"/>
</dbReference>
<dbReference type="InterPro" id="IPR003495">
    <property type="entry name" value="CobW/HypB/UreG_nucleotide-bd"/>
</dbReference>
<name>A0ABV5KU98_9BACL</name>
<dbReference type="Gene3D" id="3.40.50.300">
    <property type="entry name" value="P-loop containing nucleotide triphosphate hydrolases"/>
    <property type="match status" value="1"/>
</dbReference>
<dbReference type="SUPFAM" id="SSF52540">
    <property type="entry name" value="P-loop containing nucleoside triphosphate hydrolases"/>
    <property type="match status" value="1"/>
</dbReference>
<dbReference type="EMBL" id="JBHMDO010000035">
    <property type="protein sequence ID" value="MFB9328801.1"/>
    <property type="molecule type" value="Genomic_DNA"/>
</dbReference>
<evidence type="ECO:0000256" key="2">
    <source>
        <dbReference type="ARBA" id="ARBA00022801"/>
    </source>
</evidence>
<evidence type="ECO:0000256" key="6">
    <source>
        <dbReference type="SAM" id="MobiDB-lite"/>
    </source>
</evidence>
<proteinExistence type="inferred from homology"/>
<comment type="similarity">
    <text evidence="4">Belongs to the SIMIBI class G3E GTPase family. ZNG1 subfamily.</text>
</comment>
<keyword evidence="1" id="KW-0547">Nucleotide-binding</keyword>
<dbReference type="InterPro" id="IPR027417">
    <property type="entry name" value="P-loop_NTPase"/>
</dbReference>
<evidence type="ECO:0000313" key="10">
    <source>
        <dbReference type="Proteomes" id="UP001589747"/>
    </source>
</evidence>
<comment type="catalytic activity">
    <reaction evidence="5">
        <text>GTP + H2O = GDP + phosphate + H(+)</text>
        <dbReference type="Rhea" id="RHEA:19669"/>
        <dbReference type="ChEBI" id="CHEBI:15377"/>
        <dbReference type="ChEBI" id="CHEBI:15378"/>
        <dbReference type="ChEBI" id="CHEBI:37565"/>
        <dbReference type="ChEBI" id="CHEBI:43474"/>
        <dbReference type="ChEBI" id="CHEBI:58189"/>
    </reaction>
    <physiologicalReaction direction="left-to-right" evidence="5">
        <dbReference type="Rhea" id="RHEA:19670"/>
    </physiologicalReaction>
</comment>
<protein>
    <submittedName>
        <fullName evidence="9">CobW family GTP-binding protein</fullName>
    </submittedName>
</protein>
<accession>A0ABV5KU98</accession>
<dbReference type="PANTHER" id="PTHR13748">
    <property type="entry name" value="COBW-RELATED"/>
    <property type="match status" value="1"/>
</dbReference>
<dbReference type="CDD" id="cd03112">
    <property type="entry name" value="CobW-like"/>
    <property type="match status" value="1"/>
</dbReference>
<keyword evidence="2" id="KW-0378">Hydrolase</keyword>
<feature type="domain" description="CobW/HypB/UreG nucleotide-binding" evidence="7">
    <location>
        <begin position="16"/>
        <end position="193"/>
    </location>
</feature>
<comment type="caution">
    <text evidence="9">The sequence shown here is derived from an EMBL/GenBank/DDBJ whole genome shotgun (WGS) entry which is preliminary data.</text>
</comment>
<dbReference type="SUPFAM" id="SSF90002">
    <property type="entry name" value="Hypothetical protein YjiA, C-terminal domain"/>
    <property type="match status" value="1"/>
</dbReference>
<dbReference type="RefSeq" id="WP_377498467.1">
    <property type="nucleotide sequence ID" value="NZ_JBHMDO010000035.1"/>
</dbReference>
<evidence type="ECO:0000256" key="3">
    <source>
        <dbReference type="ARBA" id="ARBA00023186"/>
    </source>
</evidence>